<dbReference type="Proteomes" id="UP000240009">
    <property type="component" value="Unassembled WGS sequence"/>
</dbReference>
<comment type="caution">
    <text evidence="1">The sequence shown here is derived from an EMBL/GenBank/DDBJ whole genome shotgun (WGS) entry which is preliminary data.</text>
</comment>
<evidence type="ECO:0008006" key="3">
    <source>
        <dbReference type="Google" id="ProtNLM"/>
    </source>
</evidence>
<dbReference type="AlphaFoldDB" id="A0A2S8FH65"/>
<dbReference type="PROSITE" id="PS51257">
    <property type="entry name" value="PROKAR_LIPOPROTEIN"/>
    <property type="match status" value="1"/>
</dbReference>
<dbReference type="EMBL" id="PUIA01000037">
    <property type="protein sequence ID" value="PQO31244.1"/>
    <property type="molecule type" value="Genomic_DNA"/>
</dbReference>
<gene>
    <name evidence="1" type="ORF">C5Y96_12940</name>
</gene>
<proteinExistence type="predicted"/>
<evidence type="ECO:0000313" key="1">
    <source>
        <dbReference type="EMBL" id="PQO31244.1"/>
    </source>
</evidence>
<sequence>MVLARYWPGLVTLVLLAVSLGCNSKAGLATYPVSGTVTYQGKPVPDGSITLIPDSRQGNSGAAVSIDIVNGKFDSATADRGHVGGPHMVRVVGLDGKGDGDLFPHGQMLFPDYETTLDLPKEGSTQEIVVPIDLKMPRRR</sequence>
<name>A0A2S8FH65_9BACT</name>
<dbReference type="RefSeq" id="WP_105353887.1">
    <property type="nucleotide sequence ID" value="NZ_PUIA01000037.1"/>
</dbReference>
<dbReference type="OrthoDB" id="289094at2"/>
<organism evidence="1 2">
    <name type="scientific">Blastopirellula marina</name>
    <dbReference type="NCBI Taxonomy" id="124"/>
    <lineage>
        <taxon>Bacteria</taxon>
        <taxon>Pseudomonadati</taxon>
        <taxon>Planctomycetota</taxon>
        <taxon>Planctomycetia</taxon>
        <taxon>Pirellulales</taxon>
        <taxon>Pirellulaceae</taxon>
        <taxon>Blastopirellula</taxon>
    </lineage>
</organism>
<evidence type="ECO:0000313" key="2">
    <source>
        <dbReference type="Proteomes" id="UP000240009"/>
    </source>
</evidence>
<reference evidence="1 2" key="1">
    <citation type="submission" date="2018-02" db="EMBL/GenBank/DDBJ databases">
        <title>Comparative genomes isolates from brazilian mangrove.</title>
        <authorList>
            <person name="Araujo J.E."/>
            <person name="Taketani R.G."/>
            <person name="Silva M.C.P."/>
            <person name="Loureco M.V."/>
            <person name="Andreote F.D."/>
        </authorList>
    </citation>
    <scope>NUCLEOTIDE SEQUENCE [LARGE SCALE GENOMIC DNA]</scope>
    <source>
        <strain evidence="1 2">HEX-2 MGV</strain>
    </source>
</reference>
<accession>A0A2S8FH65</accession>
<protein>
    <recommendedName>
        <fullName evidence="3">Carboxypeptidase regulatory-like domain-containing protein</fullName>
    </recommendedName>
</protein>